<evidence type="ECO:0000313" key="5">
    <source>
        <dbReference type="EMBL" id="KAK9987639.1"/>
    </source>
</evidence>
<dbReference type="InterPro" id="IPR027417">
    <property type="entry name" value="P-loop_NTPase"/>
</dbReference>
<keyword evidence="2" id="KW-0813">Transport</keyword>
<reference evidence="5 6" key="1">
    <citation type="submission" date="2024-01" db="EMBL/GenBank/DDBJ databases">
        <title>A telomere-to-telomere, gap-free genome of sweet tea (Lithocarpus litseifolius).</title>
        <authorList>
            <person name="Zhou J."/>
        </authorList>
    </citation>
    <scope>NUCLEOTIDE SEQUENCE [LARGE SCALE GENOMIC DNA]</scope>
    <source>
        <strain evidence="5">Zhou-2022a</strain>
        <tissue evidence="5">Leaf</tissue>
    </source>
</reference>
<name>A0AAW2BNR9_9ROSI</name>
<comment type="caution">
    <text evidence="5">The sequence shown here is derived from an EMBL/GenBank/DDBJ whole genome shotgun (WGS) entry which is preliminary data.</text>
</comment>
<feature type="domain" description="ATPase F1/V1/A1 complex alpha/beta subunit nucleotide-binding" evidence="4">
    <location>
        <begin position="5"/>
        <end position="109"/>
    </location>
</feature>
<evidence type="ECO:0000256" key="1">
    <source>
        <dbReference type="ARBA" id="ARBA00008936"/>
    </source>
</evidence>
<dbReference type="PANTHER" id="PTHR43389">
    <property type="entry name" value="V-TYPE PROTON ATPASE SUBUNIT B"/>
    <property type="match status" value="1"/>
</dbReference>
<dbReference type="GO" id="GO:0046961">
    <property type="term" value="F:proton-transporting ATPase activity, rotational mechanism"/>
    <property type="evidence" value="ECO:0007669"/>
    <property type="project" value="TreeGrafter"/>
</dbReference>
<dbReference type="Gene3D" id="3.40.50.12240">
    <property type="match status" value="1"/>
</dbReference>
<keyword evidence="6" id="KW-1185">Reference proteome</keyword>
<sequence>MIQTGISTIVVINSIDRGQKIPLFSAAGLPHNEISAQICSQLGWLSDWSPENLFEMVVNMETAQFFTHDFEENGSMESVTLFLNLANDPTIECIITPRIVLTIAGYLALELGSMFLSYLRI</sequence>
<dbReference type="EMBL" id="JAZDWU010000010">
    <property type="protein sequence ID" value="KAK9987639.1"/>
    <property type="molecule type" value="Genomic_DNA"/>
</dbReference>
<comment type="similarity">
    <text evidence="1">Belongs to the ATPase alpha/beta chains family.</text>
</comment>
<organism evidence="5 6">
    <name type="scientific">Lithocarpus litseifolius</name>
    <dbReference type="NCBI Taxonomy" id="425828"/>
    <lineage>
        <taxon>Eukaryota</taxon>
        <taxon>Viridiplantae</taxon>
        <taxon>Streptophyta</taxon>
        <taxon>Embryophyta</taxon>
        <taxon>Tracheophyta</taxon>
        <taxon>Spermatophyta</taxon>
        <taxon>Magnoliopsida</taxon>
        <taxon>eudicotyledons</taxon>
        <taxon>Gunneridae</taxon>
        <taxon>Pentapetalae</taxon>
        <taxon>rosids</taxon>
        <taxon>fabids</taxon>
        <taxon>Fagales</taxon>
        <taxon>Fagaceae</taxon>
        <taxon>Lithocarpus</taxon>
    </lineage>
</organism>
<dbReference type="SUPFAM" id="SSF52540">
    <property type="entry name" value="P-loop containing nucleoside triphosphate hydrolases"/>
    <property type="match status" value="1"/>
</dbReference>
<evidence type="ECO:0000259" key="4">
    <source>
        <dbReference type="Pfam" id="PF00006"/>
    </source>
</evidence>
<keyword evidence="3" id="KW-0406">Ion transport</keyword>
<dbReference type="GO" id="GO:0005524">
    <property type="term" value="F:ATP binding"/>
    <property type="evidence" value="ECO:0007669"/>
    <property type="project" value="InterPro"/>
</dbReference>
<evidence type="ECO:0000256" key="2">
    <source>
        <dbReference type="ARBA" id="ARBA00022448"/>
    </source>
</evidence>
<gene>
    <name evidence="5" type="ORF">SO802_027878</name>
</gene>
<dbReference type="Pfam" id="PF00006">
    <property type="entry name" value="ATP-synt_ab"/>
    <property type="match status" value="1"/>
</dbReference>
<dbReference type="Proteomes" id="UP001459277">
    <property type="component" value="Unassembled WGS sequence"/>
</dbReference>
<accession>A0AAW2BNR9</accession>
<dbReference type="GO" id="GO:0007035">
    <property type="term" value="P:vacuolar acidification"/>
    <property type="evidence" value="ECO:0007669"/>
    <property type="project" value="TreeGrafter"/>
</dbReference>
<evidence type="ECO:0000313" key="6">
    <source>
        <dbReference type="Proteomes" id="UP001459277"/>
    </source>
</evidence>
<dbReference type="AlphaFoldDB" id="A0AAW2BNR9"/>
<dbReference type="InterPro" id="IPR000194">
    <property type="entry name" value="ATPase_F1/V1/A1_a/bsu_nucl-bd"/>
</dbReference>
<dbReference type="PANTHER" id="PTHR43389:SF4">
    <property type="entry name" value="V-TYPE PROTON ATPASE SUBUNIT B"/>
    <property type="match status" value="1"/>
</dbReference>
<dbReference type="InterPro" id="IPR022879">
    <property type="entry name" value="V-ATPase_su_B/beta"/>
</dbReference>
<protein>
    <recommendedName>
        <fullName evidence="4">ATPase F1/V1/A1 complex alpha/beta subunit nucleotide-binding domain-containing protein</fullName>
    </recommendedName>
</protein>
<proteinExistence type="inferred from homology"/>
<evidence type="ECO:0000256" key="3">
    <source>
        <dbReference type="ARBA" id="ARBA00023065"/>
    </source>
</evidence>